<evidence type="ECO:0000259" key="5">
    <source>
        <dbReference type="PROSITE" id="PS50921"/>
    </source>
</evidence>
<sequence length="189" mass="21408">MRMGTILIGMTNKRNQSQVLQQAKQAGFQILVVEDGNNLVRTARTRAVDLILLDEEIKGLRAIDVVNAIHVEKICPVVLVTQLPRSDYVHWIEKGWIFDYVHYSAESSAYAKAISGALYFGKKILELEGEILRLKKDLSDRKTIEKAKGIIMEMKQCSEEEAYAFLRTSSMDKKVSMEVLAQAIINKYA</sequence>
<dbReference type="InterPro" id="IPR008327">
    <property type="entry name" value="Sig_transdc_resp-reg_antiterm"/>
</dbReference>
<name>A0A974XDV2_9FIRM</name>
<feature type="domain" description="Response regulatory" evidence="4">
    <location>
        <begin position="5"/>
        <end position="118"/>
    </location>
</feature>
<dbReference type="Gene3D" id="1.10.10.10">
    <property type="entry name" value="Winged helix-like DNA-binding domain superfamily/Winged helix DNA-binding domain"/>
    <property type="match status" value="1"/>
</dbReference>
<feature type="domain" description="ANTAR" evidence="5">
    <location>
        <begin position="124"/>
        <end position="185"/>
    </location>
</feature>
<dbReference type="PIRSF" id="PIRSF036382">
    <property type="entry name" value="RR_antiterm"/>
    <property type="match status" value="1"/>
</dbReference>
<gene>
    <name evidence="6" type="ORF">J0B03_09455</name>
</gene>
<dbReference type="GO" id="GO:0003723">
    <property type="term" value="F:RNA binding"/>
    <property type="evidence" value="ECO:0007669"/>
    <property type="project" value="InterPro"/>
</dbReference>
<organism evidence="6 7">
    <name type="scientific">Alkalibacter rhizosphaerae</name>
    <dbReference type="NCBI Taxonomy" id="2815577"/>
    <lineage>
        <taxon>Bacteria</taxon>
        <taxon>Bacillati</taxon>
        <taxon>Bacillota</taxon>
        <taxon>Clostridia</taxon>
        <taxon>Eubacteriales</taxon>
        <taxon>Eubacteriaceae</taxon>
        <taxon>Alkalibacter</taxon>
    </lineage>
</organism>
<dbReference type="KEGG" id="alka:J0B03_09455"/>
<dbReference type="GO" id="GO:0000160">
    <property type="term" value="P:phosphorelay signal transduction system"/>
    <property type="evidence" value="ECO:0007669"/>
    <property type="project" value="InterPro"/>
</dbReference>
<proteinExistence type="predicted"/>
<dbReference type="InterPro" id="IPR011006">
    <property type="entry name" value="CheY-like_superfamily"/>
</dbReference>
<dbReference type="Gene3D" id="3.40.50.2300">
    <property type="match status" value="1"/>
</dbReference>
<dbReference type="PROSITE" id="PS50921">
    <property type="entry name" value="ANTAR"/>
    <property type="match status" value="1"/>
</dbReference>
<dbReference type="CDD" id="cd00156">
    <property type="entry name" value="REC"/>
    <property type="match status" value="1"/>
</dbReference>
<evidence type="ECO:0000313" key="7">
    <source>
        <dbReference type="Proteomes" id="UP000663499"/>
    </source>
</evidence>
<evidence type="ECO:0000256" key="2">
    <source>
        <dbReference type="ARBA" id="ARBA00024867"/>
    </source>
</evidence>
<keyword evidence="3" id="KW-0597">Phosphoprotein</keyword>
<evidence type="ECO:0000259" key="4">
    <source>
        <dbReference type="PROSITE" id="PS50110"/>
    </source>
</evidence>
<dbReference type="SUPFAM" id="SSF52172">
    <property type="entry name" value="CheY-like"/>
    <property type="match status" value="1"/>
</dbReference>
<dbReference type="InterPro" id="IPR001789">
    <property type="entry name" value="Sig_transdc_resp-reg_receiver"/>
</dbReference>
<feature type="modified residue" description="4-aspartylphosphate" evidence="3">
    <location>
        <position position="54"/>
    </location>
</feature>
<dbReference type="Pfam" id="PF03861">
    <property type="entry name" value="ANTAR"/>
    <property type="match status" value="1"/>
</dbReference>
<dbReference type="RefSeq" id="WP_207299366.1">
    <property type="nucleotide sequence ID" value="NZ_CP071444.1"/>
</dbReference>
<evidence type="ECO:0000256" key="3">
    <source>
        <dbReference type="PROSITE-ProRule" id="PRU00169"/>
    </source>
</evidence>
<protein>
    <recommendedName>
        <fullName evidence="1">Stage 0 sporulation protein A homolog</fullName>
    </recommendedName>
</protein>
<evidence type="ECO:0000256" key="1">
    <source>
        <dbReference type="ARBA" id="ARBA00018672"/>
    </source>
</evidence>
<dbReference type="InterPro" id="IPR005561">
    <property type="entry name" value="ANTAR"/>
</dbReference>
<dbReference type="EMBL" id="CP071444">
    <property type="protein sequence ID" value="QSX08024.1"/>
    <property type="molecule type" value="Genomic_DNA"/>
</dbReference>
<reference evidence="6" key="1">
    <citation type="submission" date="2021-03" db="EMBL/GenBank/DDBJ databases">
        <title>Alkalibacter marinus sp. nov., isolated from tidal flat sediment.</title>
        <authorList>
            <person name="Namirimu T."/>
            <person name="Yang J.-A."/>
            <person name="Yang S.-H."/>
            <person name="Kim Y.-J."/>
            <person name="Kwon K.K."/>
        </authorList>
    </citation>
    <scope>NUCLEOTIDE SEQUENCE</scope>
    <source>
        <strain evidence="6">ES005</strain>
    </source>
</reference>
<dbReference type="SMART" id="SM01012">
    <property type="entry name" value="ANTAR"/>
    <property type="match status" value="1"/>
</dbReference>
<dbReference type="AlphaFoldDB" id="A0A974XDV2"/>
<keyword evidence="7" id="KW-1185">Reference proteome</keyword>
<dbReference type="PROSITE" id="PS50110">
    <property type="entry name" value="RESPONSE_REGULATORY"/>
    <property type="match status" value="1"/>
</dbReference>
<evidence type="ECO:0000313" key="6">
    <source>
        <dbReference type="EMBL" id="QSX08024.1"/>
    </source>
</evidence>
<dbReference type="Proteomes" id="UP000663499">
    <property type="component" value="Chromosome"/>
</dbReference>
<dbReference type="InterPro" id="IPR036388">
    <property type="entry name" value="WH-like_DNA-bd_sf"/>
</dbReference>
<accession>A0A974XDV2</accession>
<comment type="function">
    <text evidence="2">May play the central regulatory role in sporulation. It may be an element of the effector pathway responsible for the activation of sporulation genes in response to nutritional stress. Spo0A may act in concert with spo0H (a sigma factor) to control the expression of some genes that are critical to the sporulation process.</text>
</comment>